<name>A0ABU6MLE8_9BACI</name>
<evidence type="ECO:0000256" key="1">
    <source>
        <dbReference type="SAM" id="Phobius"/>
    </source>
</evidence>
<gene>
    <name evidence="2" type="ORF">P4T90_19885</name>
</gene>
<keyword evidence="3" id="KW-1185">Reference proteome</keyword>
<keyword evidence="1" id="KW-0812">Transmembrane</keyword>
<organism evidence="2 3">
    <name type="scientific">Heyndrickxia acidicola</name>
    <dbReference type="NCBI Taxonomy" id="209389"/>
    <lineage>
        <taxon>Bacteria</taxon>
        <taxon>Bacillati</taxon>
        <taxon>Bacillota</taxon>
        <taxon>Bacilli</taxon>
        <taxon>Bacillales</taxon>
        <taxon>Bacillaceae</taxon>
        <taxon>Heyndrickxia</taxon>
    </lineage>
</organism>
<keyword evidence="1" id="KW-0472">Membrane</keyword>
<dbReference type="Proteomes" id="UP001341444">
    <property type="component" value="Unassembled WGS sequence"/>
</dbReference>
<reference evidence="2 3" key="1">
    <citation type="submission" date="2023-03" db="EMBL/GenBank/DDBJ databases">
        <title>Bacillus Genome Sequencing.</title>
        <authorList>
            <person name="Dunlap C."/>
        </authorList>
    </citation>
    <scope>NUCLEOTIDE SEQUENCE [LARGE SCALE GENOMIC DNA]</scope>
    <source>
        <strain evidence="2 3">B-23453</strain>
    </source>
</reference>
<dbReference type="RefSeq" id="WP_083953233.1">
    <property type="nucleotide sequence ID" value="NZ_JARMAB010000031.1"/>
</dbReference>
<evidence type="ECO:0000313" key="3">
    <source>
        <dbReference type="Proteomes" id="UP001341444"/>
    </source>
</evidence>
<dbReference type="EMBL" id="JARMAB010000031">
    <property type="protein sequence ID" value="MED1205314.1"/>
    <property type="molecule type" value="Genomic_DNA"/>
</dbReference>
<evidence type="ECO:0000313" key="2">
    <source>
        <dbReference type="EMBL" id="MED1205314.1"/>
    </source>
</evidence>
<protein>
    <submittedName>
        <fullName evidence="2">Uncharacterized protein</fullName>
    </submittedName>
</protein>
<proteinExistence type="predicted"/>
<sequence length="88" mass="9617">MLAAGTLLLAFGLMLFPMGIVYFKDSWNDLKTFSFGRKIAAVLLEIADIVIAPTTASLSVLFLSVILLGVGCLFLLMNFHLISPQILR</sequence>
<keyword evidence="1" id="KW-1133">Transmembrane helix</keyword>
<comment type="caution">
    <text evidence="2">The sequence shown here is derived from an EMBL/GenBank/DDBJ whole genome shotgun (WGS) entry which is preliminary data.</text>
</comment>
<feature type="transmembrane region" description="Helical" evidence="1">
    <location>
        <begin position="60"/>
        <end position="82"/>
    </location>
</feature>
<feature type="transmembrane region" description="Helical" evidence="1">
    <location>
        <begin position="6"/>
        <end position="23"/>
    </location>
</feature>
<accession>A0ABU6MLE8</accession>